<organism evidence="1 2">
    <name type="scientific">Vermiconidia calcicola</name>
    <dbReference type="NCBI Taxonomy" id="1690605"/>
    <lineage>
        <taxon>Eukaryota</taxon>
        <taxon>Fungi</taxon>
        <taxon>Dikarya</taxon>
        <taxon>Ascomycota</taxon>
        <taxon>Pezizomycotina</taxon>
        <taxon>Dothideomycetes</taxon>
        <taxon>Dothideomycetidae</taxon>
        <taxon>Mycosphaerellales</taxon>
        <taxon>Extremaceae</taxon>
        <taxon>Vermiconidia</taxon>
    </lineage>
</organism>
<dbReference type="EMBL" id="JAUTXU010000176">
    <property type="protein sequence ID" value="KAK3701214.1"/>
    <property type="molecule type" value="Genomic_DNA"/>
</dbReference>
<protein>
    <submittedName>
        <fullName evidence="1">Uncharacterized protein</fullName>
    </submittedName>
</protein>
<dbReference type="Proteomes" id="UP001281147">
    <property type="component" value="Unassembled WGS sequence"/>
</dbReference>
<gene>
    <name evidence="1" type="ORF">LTR37_015593</name>
</gene>
<accession>A0ACC3MQA3</accession>
<sequence length="571" mass="62706">MAKQQRIYSHPTQKHVDLPQVDLLTLLFDSDLSASQEETILHHNANDPFNYIRKSQSRELSQRIAHGLRTQYSIGSHGPNKDVVTVISYGQILVSSLLYGIIAAGGVYSAASPSSTVAELSRQVTIGKSNLLVCGSEHADVAAKAAKEAGLGADRVLLLDSEPGNWSLKSLSGGIDILGSQERLPWQRITDPQALKDSLIVILWSSGTTGLPKGVKLSHTNLVAETYITSLSGRAWAAREMEKGTFVPKQHCTLAHLPISHIAGLFGYMIAPLYAGATVIWMRRYVWEDLLKYLKQYTITTWYTVPSIWLRIAKSPDITDHLRHLEGVSTGAAPMDGELMKNVNSKVGDGKGSALIGQTWGLSETTGAVTAMPKDQTDDTGSISPILPGVELRLVDENYEDVDPETQEGELLVRSPLVTNGYFENEGATREAFHEGWFCSGDIGIIRGGKFYVVDRKKELLKYKGLQVAPAEIENLLIHHPQIKEAAVVGVPAPEDPGTDWPRAYVVANDVDQISEEEVKKFVSDQLAPYKQLRGGVAFVDDIPKNAIGKMLRRELRDRAKREMAVPKSRL</sequence>
<evidence type="ECO:0000313" key="1">
    <source>
        <dbReference type="EMBL" id="KAK3701214.1"/>
    </source>
</evidence>
<reference evidence="1" key="1">
    <citation type="submission" date="2023-07" db="EMBL/GenBank/DDBJ databases">
        <title>Black Yeasts Isolated from many extreme environments.</title>
        <authorList>
            <person name="Coleine C."/>
            <person name="Stajich J.E."/>
            <person name="Selbmann L."/>
        </authorList>
    </citation>
    <scope>NUCLEOTIDE SEQUENCE</scope>
    <source>
        <strain evidence="1">CCFEE 5714</strain>
    </source>
</reference>
<proteinExistence type="predicted"/>
<name>A0ACC3MQA3_9PEZI</name>
<evidence type="ECO:0000313" key="2">
    <source>
        <dbReference type="Proteomes" id="UP001281147"/>
    </source>
</evidence>
<comment type="caution">
    <text evidence="1">The sequence shown here is derived from an EMBL/GenBank/DDBJ whole genome shotgun (WGS) entry which is preliminary data.</text>
</comment>
<keyword evidence="2" id="KW-1185">Reference proteome</keyword>